<dbReference type="InterPro" id="IPR011994">
    <property type="entry name" value="Cytidylate_kinase_dom"/>
</dbReference>
<dbReference type="CDD" id="cd02020">
    <property type="entry name" value="CMPK"/>
    <property type="match status" value="1"/>
</dbReference>
<keyword evidence="2 8" id="KW-0808">Transferase</keyword>
<dbReference type="STRING" id="117157.SAMN04489717_4284"/>
<dbReference type="InterPro" id="IPR003136">
    <property type="entry name" value="Cytidylate_kin"/>
</dbReference>
<proteinExistence type="inferred from homology"/>
<evidence type="ECO:0000256" key="4">
    <source>
        <dbReference type="ARBA" id="ARBA00022777"/>
    </source>
</evidence>
<dbReference type="EC" id="2.7.4.25" evidence="8"/>
<evidence type="ECO:0000256" key="3">
    <source>
        <dbReference type="ARBA" id="ARBA00022741"/>
    </source>
</evidence>
<organism evidence="10 11">
    <name type="scientific">Actinopolymorpha singaporensis</name>
    <dbReference type="NCBI Taxonomy" id="117157"/>
    <lineage>
        <taxon>Bacteria</taxon>
        <taxon>Bacillati</taxon>
        <taxon>Actinomycetota</taxon>
        <taxon>Actinomycetes</taxon>
        <taxon>Propionibacteriales</taxon>
        <taxon>Actinopolymorphaceae</taxon>
        <taxon>Actinopolymorpha</taxon>
    </lineage>
</organism>
<evidence type="ECO:0000313" key="10">
    <source>
        <dbReference type="EMBL" id="SDS90276.1"/>
    </source>
</evidence>
<evidence type="ECO:0000256" key="5">
    <source>
        <dbReference type="ARBA" id="ARBA00022840"/>
    </source>
</evidence>
<dbReference type="PANTHER" id="PTHR21299">
    <property type="entry name" value="CYTIDYLATE KINASE/PANTOATE-BETA-ALANINE LIGASE"/>
    <property type="match status" value="1"/>
</dbReference>
<evidence type="ECO:0000256" key="8">
    <source>
        <dbReference type="HAMAP-Rule" id="MF_00238"/>
    </source>
</evidence>
<gene>
    <name evidence="8" type="primary">cmk</name>
    <name evidence="10" type="ORF">SAMN04489717_4284</name>
</gene>
<dbReference type="Pfam" id="PF02224">
    <property type="entry name" value="Cytidylate_kin"/>
    <property type="match status" value="1"/>
</dbReference>
<keyword evidence="4 8" id="KW-0418">Kinase</keyword>
<dbReference type="PANTHER" id="PTHR21299:SF2">
    <property type="entry name" value="CYTIDYLATE KINASE"/>
    <property type="match status" value="1"/>
</dbReference>
<evidence type="ECO:0000256" key="1">
    <source>
        <dbReference type="ARBA" id="ARBA00009427"/>
    </source>
</evidence>
<dbReference type="EMBL" id="LT629732">
    <property type="protein sequence ID" value="SDS90276.1"/>
    <property type="molecule type" value="Genomic_DNA"/>
</dbReference>
<keyword evidence="11" id="KW-1185">Reference proteome</keyword>
<evidence type="ECO:0000259" key="9">
    <source>
        <dbReference type="Pfam" id="PF02224"/>
    </source>
</evidence>
<evidence type="ECO:0000256" key="6">
    <source>
        <dbReference type="ARBA" id="ARBA00047615"/>
    </source>
</evidence>
<dbReference type="AlphaFoldDB" id="A0A1H1W197"/>
<dbReference type="HAMAP" id="MF_00238">
    <property type="entry name" value="Cytidyl_kinase_type1"/>
    <property type="match status" value="1"/>
</dbReference>
<comment type="catalytic activity">
    <reaction evidence="6 8">
        <text>dCMP + ATP = dCDP + ADP</text>
        <dbReference type="Rhea" id="RHEA:25094"/>
        <dbReference type="ChEBI" id="CHEBI:30616"/>
        <dbReference type="ChEBI" id="CHEBI:57566"/>
        <dbReference type="ChEBI" id="CHEBI:58593"/>
        <dbReference type="ChEBI" id="CHEBI:456216"/>
        <dbReference type="EC" id="2.7.4.25"/>
    </reaction>
</comment>
<comment type="catalytic activity">
    <reaction evidence="7 8">
        <text>CMP + ATP = CDP + ADP</text>
        <dbReference type="Rhea" id="RHEA:11600"/>
        <dbReference type="ChEBI" id="CHEBI:30616"/>
        <dbReference type="ChEBI" id="CHEBI:58069"/>
        <dbReference type="ChEBI" id="CHEBI:60377"/>
        <dbReference type="ChEBI" id="CHEBI:456216"/>
        <dbReference type="EC" id="2.7.4.25"/>
    </reaction>
</comment>
<evidence type="ECO:0000256" key="7">
    <source>
        <dbReference type="ARBA" id="ARBA00048478"/>
    </source>
</evidence>
<keyword evidence="8" id="KW-0963">Cytoplasm</keyword>
<dbReference type="GO" id="GO:0036431">
    <property type="term" value="F:dCMP kinase activity"/>
    <property type="evidence" value="ECO:0007669"/>
    <property type="project" value="InterPro"/>
</dbReference>
<accession>A0A1H1W197</accession>
<dbReference type="InterPro" id="IPR027417">
    <property type="entry name" value="P-loop_NTPase"/>
</dbReference>
<comment type="subcellular location">
    <subcellularLocation>
        <location evidence="8">Cytoplasm</location>
    </subcellularLocation>
</comment>
<feature type="domain" description="Cytidylate kinase" evidence="9">
    <location>
        <begin position="23"/>
        <end position="234"/>
    </location>
</feature>
<sequence>MERADHADQADHADDARTAGIVVAIDGPSGSGKSSAARGTARRLGLRYLDTGAMYRAMTWWMMRAGTPVDDADEVAARSGEPDLQVGTDPDLPTITVDGIDVSGPIRSREVTNAVSAVSAVPAVRHRLVALQRELIGDGGIVVEGRDIGTTVAPDATVKVYLTAHEQERARRRAAEGLGGAKVEVTLTQQELALRDKKDSTRTASPLNQAPDAVVLDTTALNLNQVIERICALADERAGMPGRR</sequence>
<comment type="similarity">
    <text evidence="1 8">Belongs to the cytidylate kinase family. Type 1 subfamily.</text>
</comment>
<name>A0A1H1W197_9ACTN</name>
<dbReference type="GO" id="GO:0015949">
    <property type="term" value="P:nucleobase-containing small molecule interconversion"/>
    <property type="evidence" value="ECO:0007669"/>
    <property type="project" value="TreeGrafter"/>
</dbReference>
<keyword evidence="5 8" id="KW-0067">ATP-binding</keyword>
<evidence type="ECO:0000313" key="11">
    <source>
        <dbReference type="Proteomes" id="UP000198983"/>
    </source>
</evidence>
<reference evidence="10 11" key="1">
    <citation type="submission" date="2016-10" db="EMBL/GenBank/DDBJ databases">
        <authorList>
            <person name="de Groot N.N."/>
        </authorList>
    </citation>
    <scope>NUCLEOTIDE SEQUENCE [LARGE SCALE GENOMIC DNA]</scope>
    <source>
        <strain evidence="10 11">DSM 22024</strain>
    </source>
</reference>
<dbReference type="Proteomes" id="UP000198983">
    <property type="component" value="Chromosome I"/>
</dbReference>
<dbReference type="Gene3D" id="3.40.50.300">
    <property type="entry name" value="P-loop containing nucleotide triphosphate hydrolases"/>
    <property type="match status" value="1"/>
</dbReference>
<keyword evidence="3 8" id="KW-0547">Nucleotide-binding</keyword>
<dbReference type="NCBIfam" id="TIGR00017">
    <property type="entry name" value="cmk"/>
    <property type="match status" value="1"/>
</dbReference>
<dbReference type="RefSeq" id="WP_197681510.1">
    <property type="nucleotide sequence ID" value="NZ_LT629732.1"/>
</dbReference>
<feature type="binding site" evidence="8">
    <location>
        <begin position="27"/>
        <end position="35"/>
    </location>
    <ligand>
        <name>ATP</name>
        <dbReference type="ChEBI" id="CHEBI:30616"/>
    </ligand>
</feature>
<dbReference type="GO" id="GO:0005524">
    <property type="term" value="F:ATP binding"/>
    <property type="evidence" value="ECO:0007669"/>
    <property type="project" value="UniProtKB-UniRule"/>
</dbReference>
<dbReference type="SUPFAM" id="SSF52540">
    <property type="entry name" value="P-loop containing nucleoside triphosphate hydrolases"/>
    <property type="match status" value="1"/>
</dbReference>
<dbReference type="GO" id="GO:0006220">
    <property type="term" value="P:pyrimidine nucleotide metabolic process"/>
    <property type="evidence" value="ECO:0007669"/>
    <property type="project" value="UniProtKB-UniRule"/>
</dbReference>
<dbReference type="GO" id="GO:0005829">
    <property type="term" value="C:cytosol"/>
    <property type="evidence" value="ECO:0007669"/>
    <property type="project" value="TreeGrafter"/>
</dbReference>
<evidence type="ECO:0000256" key="2">
    <source>
        <dbReference type="ARBA" id="ARBA00022679"/>
    </source>
</evidence>
<protein>
    <recommendedName>
        <fullName evidence="8">Cytidylate kinase</fullName>
        <shortName evidence="8">CK</shortName>
        <ecNumber evidence="8">2.7.4.25</ecNumber>
    </recommendedName>
    <alternativeName>
        <fullName evidence="8">Cytidine monophosphate kinase</fullName>
        <shortName evidence="8">CMP kinase</shortName>
    </alternativeName>
</protein>
<dbReference type="GO" id="GO:0036430">
    <property type="term" value="F:CMP kinase activity"/>
    <property type="evidence" value="ECO:0007669"/>
    <property type="project" value="RHEA"/>
</dbReference>